<evidence type="ECO:0000256" key="2">
    <source>
        <dbReference type="ARBA" id="ARBA00022552"/>
    </source>
</evidence>
<keyword evidence="7" id="KW-0963">Cytoplasm</keyword>
<dbReference type="HAMAP" id="MF_00039">
    <property type="entry name" value="Adenylate_kinase_AK6"/>
    <property type="match status" value="1"/>
</dbReference>
<gene>
    <name evidence="9" type="ORF">EBH_0075140</name>
</gene>
<dbReference type="GO" id="GO:0005737">
    <property type="term" value="C:cytoplasm"/>
    <property type="evidence" value="ECO:0007669"/>
    <property type="project" value="UniProtKB-SubCell"/>
</dbReference>
<evidence type="ECO:0000256" key="3">
    <source>
        <dbReference type="ARBA" id="ARBA00022679"/>
    </source>
</evidence>
<organism evidence="9 10">
    <name type="scientific">Eimeria brunetti</name>
    <dbReference type="NCBI Taxonomy" id="51314"/>
    <lineage>
        <taxon>Eukaryota</taxon>
        <taxon>Sar</taxon>
        <taxon>Alveolata</taxon>
        <taxon>Apicomplexa</taxon>
        <taxon>Conoidasida</taxon>
        <taxon>Coccidia</taxon>
        <taxon>Eucoccidiorida</taxon>
        <taxon>Eimeriorina</taxon>
        <taxon>Eimeriidae</taxon>
        <taxon>Eimeria</taxon>
    </lineage>
</organism>
<dbReference type="PANTHER" id="PTHR12595:SF0">
    <property type="entry name" value="ADENYLATE KINASE ISOENZYME 6"/>
    <property type="match status" value="1"/>
</dbReference>
<dbReference type="OrthoDB" id="10251185at2759"/>
<accession>U6LGU8</accession>
<comment type="caution">
    <text evidence="7">Lacks conserved residue(s) required for the propagation of feature annotation.</text>
</comment>
<feature type="region of interest" description="NMPbind" evidence="7">
    <location>
        <begin position="35"/>
        <end position="58"/>
    </location>
</feature>
<evidence type="ECO:0000313" key="10">
    <source>
        <dbReference type="Proteomes" id="UP000030750"/>
    </source>
</evidence>
<comment type="subunit">
    <text evidence="7">Interacts with small ribosomal subunit protein uS11. Not a structural component of 43S pre-ribosomes, but transiently interacts with them by binding to uS11.</text>
</comment>
<feature type="binding site" evidence="7">
    <location>
        <position position="18"/>
    </location>
    <ligand>
        <name>ATP</name>
        <dbReference type="ChEBI" id="CHEBI:30616"/>
    </ligand>
</feature>
<comment type="catalytic activity">
    <reaction evidence="7">
        <text>AMP + ATP = 2 ADP</text>
        <dbReference type="Rhea" id="RHEA:12973"/>
        <dbReference type="ChEBI" id="CHEBI:30616"/>
        <dbReference type="ChEBI" id="CHEBI:456215"/>
        <dbReference type="ChEBI" id="CHEBI:456216"/>
        <dbReference type="EC" id="2.7.4.3"/>
    </reaction>
</comment>
<comment type="catalytic activity">
    <reaction evidence="7">
        <text>ATP + H2O = ADP + phosphate + H(+)</text>
        <dbReference type="Rhea" id="RHEA:13065"/>
        <dbReference type="ChEBI" id="CHEBI:15377"/>
        <dbReference type="ChEBI" id="CHEBI:15378"/>
        <dbReference type="ChEBI" id="CHEBI:30616"/>
        <dbReference type="ChEBI" id="CHEBI:43474"/>
        <dbReference type="ChEBI" id="CHEBI:456216"/>
    </reaction>
</comment>
<feature type="binding site" evidence="7">
    <location>
        <position position="111"/>
    </location>
    <ligand>
        <name>ATP</name>
        <dbReference type="ChEBI" id="CHEBI:30616"/>
    </ligand>
</feature>
<evidence type="ECO:0000256" key="1">
    <source>
        <dbReference type="ARBA" id="ARBA00022517"/>
    </source>
</evidence>
<keyword evidence="4 7" id="KW-0547">Nucleotide-binding</keyword>
<evidence type="ECO:0000256" key="8">
    <source>
        <dbReference type="SAM" id="MobiDB-lite"/>
    </source>
</evidence>
<dbReference type="AlphaFoldDB" id="U6LGU8"/>
<evidence type="ECO:0000256" key="6">
    <source>
        <dbReference type="ARBA" id="ARBA00022840"/>
    </source>
</evidence>
<dbReference type="GO" id="GO:0005634">
    <property type="term" value="C:nucleus"/>
    <property type="evidence" value="ECO:0007669"/>
    <property type="project" value="UniProtKB-SubCell"/>
</dbReference>
<dbReference type="Pfam" id="PF13238">
    <property type="entry name" value="AAA_18"/>
    <property type="match status" value="1"/>
</dbReference>
<feature type="binding site" evidence="7">
    <location>
        <position position="19"/>
    </location>
    <ligand>
        <name>ATP</name>
        <dbReference type="ChEBI" id="CHEBI:30616"/>
    </ligand>
</feature>
<dbReference type="GO" id="GO:0004017">
    <property type="term" value="F:AMP kinase activity"/>
    <property type="evidence" value="ECO:0007669"/>
    <property type="project" value="UniProtKB-UniRule"/>
</dbReference>
<keyword evidence="7" id="KW-0539">Nucleus</keyword>
<dbReference type="Gene3D" id="3.40.50.300">
    <property type="entry name" value="P-loop containing nucleotide triphosphate hydrolases"/>
    <property type="match status" value="1"/>
</dbReference>
<keyword evidence="10" id="KW-1185">Reference proteome</keyword>
<evidence type="ECO:0000256" key="4">
    <source>
        <dbReference type="ARBA" id="ARBA00022741"/>
    </source>
</evidence>
<dbReference type="GO" id="GO:0042274">
    <property type="term" value="P:ribosomal small subunit biogenesis"/>
    <property type="evidence" value="ECO:0007669"/>
    <property type="project" value="UniProtKB-UniRule"/>
</dbReference>
<comment type="similarity">
    <text evidence="7">Belongs to the adenylate kinase family. AK6 subfamily.</text>
</comment>
<sequence>MERRKPNILVTGVPGVGKSTFAQQLAEELELEHIQVGRLVQLECLYSSWDPALQCSIFDEDKVRERLEEITSPGGKVIDFHSCFFMKTLQLDLIFVLRAETHVLFDRLEERKYSPEKIQENIQAEIFQINPCKTPKPAAAAVAAVSAAAADAAAADAAAADPYGAAGEGTAAAAAKEAHQQQQQQEDPAATAAGETTGRWLYT</sequence>
<dbReference type="EC" id="2.7.4.3" evidence="7"/>
<dbReference type="SUPFAM" id="SSF52540">
    <property type="entry name" value="P-loop containing nucleoside triphosphate hydrolases"/>
    <property type="match status" value="1"/>
</dbReference>
<comment type="function">
    <text evidence="7">Broad-specificity nucleoside monophosphate (NMP) kinase that catalyzes the reversible transfer of the terminal phosphate group between nucleoside triphosphates and monophosphates. Has also ATPase activity. Involved in the late cytoplasmic maturation steps of the 40S ribosomal particles, specifically 18S rRNA maturation. While NMP activity is not required for ribosome maturation, ATPase activity is. Associates transiently with small ribosomal subunit protein uS11. ATP hydrolysis breaks the interaction with uS11. May temporarily remove uS11 from the ribosome to enable a conformational change of the ribosomal RNA that is needed for the final maturation step of the small ribosomal subunit. Its NMP activity may have a role in nuclear energy homeostasis.</text>
</comment>
<protein>
    <recommendedName>
        <fullName evidence="7">Adenylate kinase isoenzyme 6 homolog</fullName>
        <shortName evidence="7">AK6</shortName>
        <ecNumber evidence="7">2.7.4.3</ecNumber>
    </recommendedName>
    <alternativeName>
        <fullName evidence="7">Dual activity adenylate kinase/ATPase</fullName>
        <shortName evidence="7">AK/ATPase</shortName>
    </alternativeName>
</protein>
<dbReference type="InterPro" id="IPR020618">
    <property type="entry name" value="Adenyl_kinase_AK6"/>
</dbReference>
<keyword evidence="3 7" id="KW-0808">Transferase</keyword>
<dbReference type="GO" id="GO:0016887">
    <property type="term" value="F:ATP hydrolysis activity"/>
    <property type="evidence" value="ECO:0007669"/>
    <property type="project" value="UniProtKB-UniRule"/>
</dbReference>
<keyword evidence="5 7" id="KW-0418">Kinase</keyword>
<feature type="region of interest" description="Disordered" evidence="8">
    <location>
        <begin position="166"/>
        <end position="203"/>
    </location>
</feature>
<reference evidence="9" key="1">
    <citation type="submission" date="2013-10" db="EMBL/GenBank/DDBJ databases">
        <title>Genomic analysis of the causative agents of coccidiosis in chickens.</title>
        <authorList>
            <person name="Reid A.J."/>
            <person name="Blake D."/>
            <person name="Billington K."/>
            <person name="Browne H."/>
            <person name="Dunn M."/>
            <person name="Hung S."/>
            <person name="Kawahara F."/>
            <person name="Miranda-Saavedra D."/>
            <person name="Mourier T."/>
            <person name="Nagra H."/>
            <person name="Otto T.D."/>
            <person name="Rawlings N."/>
            <person name="Sanchez A."/>
            <person name="Sanders M."/>
            <person name="Subramaniam C."/>
            <person name="Tay Y."/>
            <person name="Dear P."/>
            <person name="Doerig C."/>
            <person name="Gruber A."/>
            <person name="Parkinson J."/>
            <person name="Shirley M."/>
            <person name="Wan K.L."/>
            <person name="Berriman M."/>
            <person name="Tomley F."/>
            <person name="Pain A."/>
        </authorList>
    </citation>
    <scope>NUCLEOTIDE SEQUENCE [LARGE SCALE GENOMIC DNA]</scope>
    <source>
        <strain evidence="9">Houghton</strain>
    </source>
</reference>
<feature type="binding site" evidence="7">
    <location>
        <position position="15"/>
    </location>
    <ligand>
        <name>ATP</name>
        <dbReference type="ChEBI" id="CHEBI:30616"/>
    </ligand>
</feature>
<evidence type="ECO:0000313" key="9">
    <source>
        <dbReference type="EMBL" id="CDJ47794.1"/>
    </source>
</evidence>
<feature type="compositionally biased region" description="Low complexity" evidence="8">
    <location>
        <begin position="166"/>
        <end position="193"/>
    </location>
</feature>
<reference evidence="9" key="2">
    <citation type="submission" date="2013-10" db="EMBL/GenBank/DDBJ databases">
        <authorList>
            <person name="Aslett M."/>
        </authorList>
    </citation>
    <scope>NUCLEOTIDE SEQUENCE [LARGE SCALE GENOMIC DNA]</scope>
    <source>
        <strain evidence="9">Houghton</strain>
    </source>
</reference>
<evidence type="ECO:0000256" key="5">
    <source>
        <dbReference type="ARBA" id="ARBA00022777"/>
    </source>
</evidence>
<dbReference type="InterPro" id="IPR027417">
    <property type="entry name" value="P-loop_NTPase"/>
</dbReference>
<dbReference type="GO" id="GO:0006364">
    <property type="term" value="P:rRNA processing"/>
    <property type="evidence" value="ECO:0007669"/>
    <property type="project" value="UniProtKB-KW"/>
</dbReference>
<keyword evidence="1 7" id="KW-0690">Ribosome biogenesis</keyword>
<feature type="region of interest" description="LID" evidence="7">
    <location>
        <begin position="110"/>
        <end position="120"/>
    </location>
</feature>
<keyword evidence="2 7" id="KW-0698">rRNA processing</keyword>
<name>U6LGU8_9EIME</name>
<evidence type="ECO:0000256" key="7">
    <source>
        <dbReference type="HAMAP-Rule" id="MF_03173"/>
    </source>
</evidence>
<dbReference type="VEuPathDB" id="ToxoDB:EBH_0075140"/>
<dbReference type="EMBL" id="HG710862">
    <property type="protein sequence ID" value="CDJ47794.1"/>
    <property type="molecule type" value="Genomic_DNA"/>
</dbReference>
<proteinExistence type="inferred from homology"/>
<dbReference type="GO" id="GO:0005524">
    <property type="term" value="F:ATP binding"/>
    <property type="evidence" value="ECO:0007669"/>
    <property type="project" value="UniProtKB-KW"/>
</dbReference>
<dbReference type="Proteomes" id="UP000030750">
    <property type="component" value="Unassembled WGS sequence"/>
</dbReference>
<dbReference type="PANTHER" id="PTHR12595">
    <property type="entry name" value="POS9-ACTIVATING FACTOR FAP7-RELATED"/>
    <property type="match status" value="1"/>
</dbReference>
<comment type="subcellular location">
    <subcellularLocation>
        <location evidence="7">Cytoplasm</location>
    </subcellularLocation>
    <subcellularLocation>
        <location evidence="7">Nucleus</location>
    </subcellularLocation>
</comment>
<feature type="binding site" evidence="7">
    <location>
        <position position="17"/>
    </location>
    <ligand>
        <name>ATP</name>
        <dbReference type="ChEBI" id="CHEBI:30616"/>
    </ligand>
</feature>
<feature type="binding site" evidence="7">
    <location>
        <position position="20"/>
    </location>
    <ligand>
        <name>ATP</name>
        <dbReference type="ChEBI" id="CHEBI:30616"/>
    </ligand>
</feature>
<keyword evidence="6 7" id="KW-0067">ATP-binding</keyword>